<dbReference type="STRING" id="97359.A0A550CPJ5"/>
<evidence type="ECO:0000259" key="3">
    <source>
        <dbReference type="Pfam" id="PF20152"/>
    </source>
</evidence>
<dbReference type="Pfam" id="PF20152">
    <property type="entry name" value="DUF6534"/>
    <property type="match status" value="1"/>
</dbReference>
<feature type="domain" description="DUF6534" evidence="3">
    <location>
        <begin position="168"/>
        <end position="252"/>
    </location>
</feature>
<evidence type="ECO:0000313" key="5">
    <source>
        <dbReference type="Proteomes" id="UP000320762"/>
    </source>
</evidence>
<feature type="compositionally biased region" description="Polar residues" evidence="1">
    <location>
        <begin position="260"/>
        <end position="272"/>
    </location>
</feature>
<evidence type="ECO:0000313" key="4">
    <source>
        <dbReference type="EMBL" id="TRM66715.1"/>
    </source>
</evidence>
<feature type="transmembrane region" description="Helical" evidence="2">
    <location>
        <begin position="15"/>
        <end position="40"/>
    </location>
</feature>
<evidence type="ECO:0000256" key="1">
    <source>
        <dbReference type="SAM" id="MobiDB-lite"/>
    </source>
</evidence>
<dbReference type="PANTHER" id="PTHR40465:SF1">
    <property type="entry name" value="DUF6534 DOMAIN-CONTAINING PROTEIN"/>
    <property type="match status" value="1"/>
</dbReference>
<feature type="region of interest" description="Disordered" evidence="1">
    <location>
        <begin position="304"/>
        <end position="323"/>
    </location>
</feature>
<evidence type="ECO:0000256" key="2">
    <source>
        <dbReference type="SAM" id="Phobius"/>
    </source>
</evidence>
<keyword evidence="5" id="KW-1185">Reference proteome</keyword>
<keyword evidence="2" id="KW-1133">Transmembrane helix</keyword>
<dbReference type="OrthoDB" id="3183258at2759"/>
<dbReference type="PANTHER" id="PTHR40465">
    <property type="entry name" value="CHROMOSOME 1, WHOLE GENOME SHOTGUN SEQUENCE"/>
    <property type="match status" value="1"/>
</dbReference>
<dbReference type="EMBL" id="VDMD01000003">
    <property type="protein sequence ID" value="TRM66715.1"/>
    <property type="molecule type" value="Genomic_DNA"/>
</dbReference>
<accession>A0A550CPJ5</accession>
<feature type="region of interest" description="Disordered" evidence="1">
    <location>
        <begin position="260"/>
        <end position="290"/>
    </location>
</feature>
<organism evidence="4 5">
    <name type="scientific">Schizophyllum amplum</name>
    <dbReference type="NCBI Taxonomy" id="97359"/>
    <lineage>
        <taxon>Eukaryota</taxon>
        <taxon>Fungi</taxon>
        <taxon>Dikarya</taxon>
        <taxon>Basidiomycota</taxon>
        <taxon>Agaricomycotina</taxon>
        <taxon>Agaricomycetes</taxon>
        <taxon>Agaricomycetidae</taxon>
        <taxon>Agaricales</taxon>
        <taxon>Schizophyllaceae</taxon>
        <taxon>Schizophyllum</taxon>
    </lineage>
</organism>
<proteinExistence type="predicted"/>
<dbReference type="InterPro" id="IPR045339">
    <property type="entry name" value="DUF6534"/>
</dbReference>
<name>A0A550CPJ5_9AGAR</name>
<gene>
    <name evidence="4" type="ORF">BD626DRAFT_483613</name>
</gene>
<sequence length="323" mass="35706">MSTSSDLPQTAVNSFGGMLIGTFFNLILWGVSITQTYLYFGVYRDRIFIRVFVGLIFFADSLQAVFTMVYMYQTLITHFGEEHALTNATWVFSTDPVLTGIVGGSIQLFFAWRIYVLTKSWILLGAVSLFSIATMLAGIGTGIAAHIVPVFADFQRFKPAVIIWLAASAASDILIAITLAWYLRNHKTGFKTTDNYIDRLIKMTVQTGVVTAVWATVDLLLFLLDDSGNHLIFNFCLAKLYTNSLMSSLNSRGGWGYGSQSQSNPGVSSGAKTFSGGRPGQGGQTTLTRPEVFVQVESHEMVDRALDSRSSFDDEQPWERQKS</sequence>
<keyword evidence="2" id="KW-0472">Membrane</keyword>
<dbReference type="Proteomes" id="UP000320762">
    <property type="component" value="Unassembled WGS sequence"/>
</dbReference>
<feature type="transmembrane region" description="Helical" evidence="2">
    <location>
        <begin position="122"/>
        <end position="148"/>
    </location>
</feature>
<feature type="transmembrane region" description="Helical" evidence="2">
    <location>
        <begin position="160"/>
        <end position="183"/>
    </location>
</feature>
<comment type="caution">
    <text evidence="4">The sequence shown here is derived from an EMBL/GenBank/DDBJ whole genome shotgun (WGS) entry which is preliminary data.</text>
</comment>
<keyword evidence="2" id="KW-0812">Transmembrane</keyword>
<reference evidence="4 5" key="1">
    <citation type="journal article" date="2019" name="New Phytol.">
        <title>Comparative genomics reveals unique wood-decay strategies and fruiting body development in the Schizophyllaceae.</title>
        <authorList>
            <person name="Almasi E."/>
            <person name="Sahu N."/>
            <person name="Krizsan K."/>
            <person name="Balint B."/>
            <person name="Kovacs G.M."/>
            <person name="Kiss B."/>
            <person name="Cseklye J."/>
            <person name="Drula E."/>
            <person name="Henrissat B."/>
            <person name="Nagy I."/>
            <person name="Chovatia M."/>
            <person name="Adam C."/>
            <person name="LaButti K."/>
            <person name="Lipzen A."/>
            <person name="Riley R."/>
            <person name="Grigoriev I.V."/>
            <person name="Nagy L.G."/>
        </authorList>
    </citation>
    <scope>NUCLEOTIDE SEQUENCE [LARGE SCALE GENOMIC DNA]</scope>
    <source>
        <strain evidence="4 5">NL-1724</strain>
    </source>
</reference>
<feature type="transmembrane region" description="Helical" evidence="2">
    <location>
        <begin position="204"/>
        <end position="224"/>
    </location>
</feature>
<feature type="transmembrane region" description="Helical" evidence="2">
    <location>
        <begin position="90"/>
        <end position="110"/>
    </location>
</feature>
<dbReference type="AlphaFoldDB" id="A0A550CPJ5"/>
<protein>
    <recommendedName>
        <fullName evidence="3">DUF6534 domain-containing protein</fullName>
    </recommendedName>
</protein>
<feature type="transmembrane region" description="Helical" evidence="2">
    <location>
        <begin position="47"/>
        <end position="70"/>
    </location>
</feature>